<protein>
    <submittedName>
        <fullName evidence="1">Uncharacterized protein</fullName>
    </submittedName>
</protein>
<name>A0A4S8M1E2_DENBC</name>
<dbReference type="AlphaFoldDB" id="A0A4S8M1E2"/>
<feature type="non-terminal residue" evidence="1">
    <location>
        <position position="1"/>
    </location>
</feature>
<dbReference type="EMBL" id="ML179189">
    <property type="protein sequence ID" value="THU95897.1"/>
    <property type="molecule type" value="Genomic_DNA"/>
</dbReference>
<dbReference type="PANTHER" id="PTHR35043:SF9">
    <property type="match status" value="1"/>
</dbReference>
<dbReference type="Proteomes" id="UP000297245">
    <property type="component" value="Unassembled WGS sequence"/>
</dbReference>
<dbReference type="PANTHER" id="PTHR35043">
    <property type="entry name" value="TRANSCRIPTION FACTOR DOMAIN-CONTAINING PROTEIN"/>
    <property type="match status" value="1"/>
</dbReference>
<dbReference type="OrthoDB" id="3029001at2759"/>
<proteinExistence type="predicted"/>
<gene>
    <name evidence="1" type="ORF">K435DRAFT_604527</name>
</gene>
<feature type="non-terminal residue" evidence="1">
    <location>
        <position position="124"/>
    </location>
</feature>
<evidence type="ECO:0000313" key="1">
    <source>
        <dbReference type="EMBL" id="THU95897.1"/>
    </source>
</evidence>
<evidence type="ECO:0000313" key="2">
    <source>
        <dbReference type="Proteomes" id="UP000297245"/>
    </source>
</evidence>
<keyword evidence="2" id="KW-1185">Reference proteome</keyword>
<accession>A0A4S8M1E2</accession>
<reference evidence="1 2" key="1">
    <citation type="journal article" date="2019" name="Nat. Ecol. Evol.">
        <title>Megaphylogeny resolves global patterns of mushroom evolution.</title>
        <authorList>
            <person name="Varga T."/>
            <person name="Krizsan K."/>
            <person name="Foldi C."/>
            <person name="Dima B."/>
            <person name="Sanchez-Garcia M."/>
            <person name="Sanchez-Ramirez S."/>
            <person name="Szollosi G.J."/>
            <person name="Szarkandi J.G."/>
            <person name="Papp V."/>
            <person name="Albert L."/>
            <person name="Andreopoulos W."/>
            <person name="Angelini C."/>
            <person name="Antonin V."/>
            <person name="Barry K.W."/>
            <person name="Bougher N.L."/>
            <person name="Buchanan P."/>
            <person name="Buyck B."/>
            <person name="Bense V."/>
            <person name="Catcheside P."/>
            <person name="Chovatia M."/>
            <person name="Cooper J."/>
            <person name="Damon W."/>
            <person name="Desjardin D."/>
            <person name="Finy P."/>
            <person name="Geml J."/>
            <person name="Haridas S."/>
            <person name="Hughes K."/>
            <person name="Justo A."/>
            <person name="Karasinski D."/>
            <person name="Kautmanova I."/>
            <person name="Kiss B."/>
            <person name="Kocsube S."/>
            <person name="Kotiranta H."/>
            <person name="LaButti K.M."/>
            <person name="Lechner B.E."/>
            <person name="Liimatainen K."/>
            <person name="Lipzen A."/>
            <person name="Lukacs Z."/>
            <person name="Mihaltcheva S."/>
            <person name="Morgado L.N."/>
            <person name="Niskanen T."/>
            <person name="Noordeloos M.E."/>
            <person name="Ohm R.A."/>
            <person name="Ortiz-Santana B."/>
            <person name="Ovrebo C."/>
            <person name="Racz N."/>
            <person name="Riley R."/>
            <person name="Savchenko A."/>
            <person name="Shiryaev A."/>
            <person name="Soop K."/>
            <person name="Spirin V."/>
            <person name="Szebenyi C."/>
            <person name="Tomsovsky M."/>
            <person name="Tulloss R.E."/>
            <person name="Uehling J."/>
            <person name="Grigoriev I.V."/>
            <person name="Vagvolgyi C."/>
            <person name="Papp T."/>
            <person name="Martin F.M."/>
            <person name="Miettinen O."/>
            <person name="Hibbett D.S."/>
            <person name="Nagy L.G."/>
        </authorList>
    </citation>
    <scope>NUCLEOTIDE SEQUENCE [LARGE SCALE GENOMIC DNA]</scope>
    <source>
        <strain evidence="1 2">CBS 962.96</strain>
    </source>
</reference>
<organism evidence="1 2">
    <name type="scientific">Dendrothele bispora (strain CBS 962.96)</name>
    <dbReference type="NCBI Taxonomy" id="1314807"/>
    <lineage>
        <taxon>Eukaryota</taxon>
        <taxon>Fungi</taxon>
        <taxon>Dikarya</taxon>
        <taxon>Basidiomycota</taxon>
        <taxon>Agaricomycotina</taxon>
        <taxon>Agaricomycetes</taxon>
        <taxon>Agaricomycetidae</taxon>
        <taxon>Agaricales</taxon>
        <taxon>Agaricales incertae sedis</taxon>
        <taxon>Dendrothele</taxon>
    </lineage>
</organism>
<sequence>QWTPTHRFYAAIPGGFIFDFCHEEPFLPGSYRLVITPYGIEFLMQHAPELIPDISEDSLLDHSKANGFGKFLLIWQMSYFSINVAVRKIQGLSISLLEVSTFAHCLCMIMTCILWSDKPLGVEE</sequence>